<proteinExistence type="predicted"/>
<organism evidence="2 3">
    <name type="scientific">Mycolicibacterium tokaiense</name>
    <dbReference type="NCBI Taxonomy" id="39695"/>
    <lineage>
        <taxon>Bacteria</taxon>
        <taxon>Bacillati</taxon>
        <taxon>Actinomycetota</taxon>
        <taxon>Actinomycetes</taxon>
        <taxon>Mycobacteriales</taxon>
        <taxon>Mycobacteriaceae</taxon>
        <taxon>Mycolicibacterium</taxon>
    </lineage>
</organism>
<sequence length="516" mass="56053">MITVDTAPAGSPSRGTPAARLGSWYADLNPTVRVGLRWLLILACAVVAFWHSIIALVHTTLVGGIGGYVWTVPVIAVMTAAAVARRYRTELPIHDRQTDMIVAIMGLVLAGLIQLVLVPRFAEFFHLLRLDLVAMLLFILSSCIALFGLRPVARFGLVWALTFTVFSLPYYLVVLIIGGGRGAAGAATLLISSLGVAIAVGNTRRRGFIGFCVASVVGVGLLFALGTVWREAPMRIYQGVPAVGTFCLVVGITFLLRIRRDGTPFTVLNRKVEPLAAKQVWSAIPLVIGAALVLAFVPLPAQADTSGIQRAAPGELTFGQPVVAPRGWDTVARRNFRAVARFYSNDSVLVRQQMLAETGDRRFDKLSRPRTVMVDSIVSQRPSTFNVYPARAIYDMTGARTSPTHTVDLGYGVEGQILSVVDDNLLVTWNALRFDWGDERLAQRITVFAVDNHDPDAPFPQPSGSTLGTLRTLFTLLFRGNDVLDQQAPSFKDEELLTEFGRALVAAQFVPAGQDR</sequence>
<name>A0A378TEV1_9MYCO</name>
<evidence type="ECO:0000313" key="3">
    <source>
        <dbReference type="Proteomes" id="UP000254978"/>
    </source>
</evidence>
<dbReference type="Proteomes" id="UP000254978">
    <property type="component" value="Unassembled WGS sequence"/>
</dbReference>
<keyword evidence="1" id="KW-1133">Transmembrane helix</keyword>
<feature type="transmembrane region" description="Helical" evidence="1">
    <location>
        <begin position="236"/>
        <end position="258"/>
    </location>
</feature>
<keyword evidence="3" id="KW-1185">Reference proteome</keyword>
<feature type="transmembrane region" description="Helical" evidence="1">
    <location>
        <begin position="156"/>
        <end position="177"/>
    </location>
</feature>
<feature type="transmembrane region" description="Helical" evidence="1">
    <location>
        <begin position="128"/>
        <end position="149"/>
    </location>
</feature>
<protein>
    <recommendedName>
        <fullName evidence="4">Transmembrane protein</fullName>
    </recommendedName>
</protein>
<feature type="transmembrane region" description="Helical" evidence="1">
    <location>
        <begin position="208"/>
        <end position="230"/>
    </location>
</feature>
<feature type="transmembrane region" description="Helical" evidence="1">
    <location>
        <begin position="100"/>
        <end position="122"/>
    </location>
</feature>
<dbReference type="AlphaFoldDB" id="A0A378TEV1"/>
<evidence type="ECO:0000313" key="2">
    <source>
        <dbReference type="EMBL" id="STZ58046.1"/>
    </source>
</evidence>
<evidence type="ECO:0008006" key="4">
    <source>
        <dbReference type="Google" id="ProtNLM"/>
    </source>
</evidence>
<feature type="transmembrane region" description="Helical" evidence="1">
    <location>
        <begin position="279"/>
        <end position="299"/>
    </location>
</feature>
<feature type="transmembrane region" description="Helical" evidence="1">
    <location>
        <begin position="38"/>
        <end position="61"/>
    </location>
</feature>
<feature type="transmembrane region" description="Helical" evidence="1">
    <location>
        <begin position="67"/>
        <end position="88"/>
    </location>
</feature>
<dbReference type="EMBL" id="UGQT01000001">
    <property type="protein sequence ID" value="STZ58046.1"/>
    <property type="molecule type" value="Genomic_DNA"/>
</dbReference>
<reference evidence="2 3" key="1">
    <citation type="submission" date="2018-06" db="EMBL/GenBank/DDBJ databases">
        <authorList>
            <consortium name="Pathogen Informatics"/>
            <person name="Doyle S."/>
        </authorList>
    </citation>
    <scope>NUCLEOTIDE SEQUENCE [LARGE SCALE GENOMIC DNA]</scope>
    <source>
        <strain evidence="2 3">NCTC10821</strain>
    </source>
</reference>
<keyword evidence="1" id="KW-0812">Transmembrane</keyword>
<dbReference type="RefSeq" id="WP_232067884.1">
    <property type="nucleotide sequence ID" value="NZ_AP022600.1"/>
</dbReference>
<evidence type="ECO:0000256" key="1">
    <source>
        <dbReference type="SAM" id="Phobius"/>
    </source>
</evidence>
<gene>
    <name evidence="2" type="ORF">NCTC10821_01552</name>
</gene>
<keyword evidence="1" id="KW-0472">Membrane</keyword>
<accession>A0A378TEV1</accession>
<feature type="transmembrane region" description="Helical" evidence="1">
    <location>
        <begin position="183"/>
        <end position="201"/>
    </location>
</feature>